<reference evidence="4 5" key="1">
    <citation type="submission" date="2021-06" db="EMBL/GenBank/DDBJ databases">
        <authorList>
            <person name="Kallberg Y."/>
            <person name="Tangrot J."/>
            <person name="Rosling A."/>
        </authorList>
    </citation>
    <scope>NUCLEOTIDE SEQUENCE [LARGE SCALE GENOMIC DNA]</scope>
    <source>
        <strain evidence="4 5">120-4 pot B 10/14</strain>
    </source>
</reference>
<organism evidence="4 5">
    <name type="scientific">Gigaspora margarita</name>
    <dbReference type="NCBI Taxonomy" id="4874"/>
    <lineage>
        <taxon>Eukaryota</taxon>
        <taxon>Fungi</taxon>
        <taxon>Fungi incertae sedis</taxon>
        <taxon>Mucoromycota</taxon>
        <taxon>Glomeromycotina</taxon>
        <taxon>Glomeromycetes</taxon>
        <taxon>Diversisporales</taxon>
        <taxon>Gigasporaceae</taxon>
        <taxon>Gigaspora</taxon>
    </lineage>
</organism>
<keyword evidence="2 3" id="KW-0802">TPR repeat</keyword>
<dbReference type="Pfam" id="PF07719">
    <property type="entry name" value="TPR_2"/>
    <property type="match status" value="1"/>
</dbReference>
<feature type="non-terminal residue" evidence="4">
    <location>
        <position position="1"/>
    </location>
</feature>
<keyword evidence="5" id="KW-1185">Reference proteome</keyword>
<dbReference type="InterPro" id="IPR013105">
    <property type="entry name" value="TPR_2"/>
</dbReference>
<dbReference type="EMBL" id="CAJVQB010009494">
    <property type="protein sequence ID" value="CAG8730682.1"/>
    <property type="molecule type" value="Genomic_DNA"/>
</dbReference>
<name>A0ABN7V5P3_GIGMA</name>
<feature type="repeat" description="TPR" evidence="3">
    <location>
        <begin position="329"/>
        <end position="362"/>
    </location>
</feature>
<dbReference type="InterPro" id="IPR019734">
    <property type="entry name" value="TPR_rpt"/>
</dbReference>
<evidence type="ECO:0000256" key="1">
    <source>
        <dbReference type="ARBA" id="ARBA00022737"/>
    </source>
</evidence>
<feature type="repeat" description="TPR" evidence="3">
    <location>
        <begin position="218"/>
        <end position="251"/>
    </location>
</feature>
<dbReference type="SUPFAM" id="SSF48452">
    <property type="entry name" value="TPR-like"/>
    <property type="match status" value="1"/>
</dbReference>
<dbReference type="PANTHER" id="PTHR44858:SF1">
    <property type="entry name" value="UDP-N-ACETYLGLUCOSAMINE--PEPTIDE N-ACETYLGLUCOSAMINYLTRANSFERASE SPINDLY-RELATED"/>
    <property type="match status" value="1"/>
</dbReference>
<evidence type="ECO:0000313" key="4">
    <source>
        <dbReference type="EMBL" id="CAG8730682.1"/>
    </source>
</evidence>
<proteinExistence type="predicted"/>
<evidence type="ECO:0000256" key="2">
    <source>
        <dbReference type="ARBA" id="ARBA00022803"/>
    </source>
</evidence>
<dbReference type="InterPro" id="IPR050498">
    <property type="entry name" value="Ycf3"/>
</dbReference>
<dbReference type="Proteomes" id="UP000789901">
    <property type="component" value="Unassembled WGS sequence"/>
</dbReference>
<dbReference type="Gene3D" id="1.25.40.10">
    <property type="entry name" value="Tetratricopeptide repeat domain"/>
    <property type="match status" value="4"/>
</dbReference>
<evidence type="ECO:0000256" key="3">
    <source>
        <dbReference type="PROSITE-ProRule" id="PRU00339"/>
    </source>
</evidence>
<dbReference type="Pfam" id="PF13432">
    <property type="entry name" value="TPR_16"/>
    <property type="match status" value="1"/>
</dbReference>
<accession>A0ABN7V5P3</accession>
<comment type="caution">
    <text evidence="4">The sequence shown here is derived from an EMBL/GenBank/DDBJ whole genome shotgun (WGS) entry which is preliminary data.</text>
</comment>
<keyword evidence="1" id="KW-0677">Repeat</keyword>
<sequence length="393" mass="45958">SMKETLHFPDTHKAMPIAIDYWHACDLPIKATKEKKYQEATEYWTELLKKYPNSYSIRCERGNANFNQNEYGKALQDLNMAIKQKPTKIKGYYIRLKVYKALKRYDNALSDINVILAINSKDKDAEYIRIQILIHPAIISQIHQLRGSAHEELGHHQEAKLALANIIKLQPTNRKVIHQHANLCESLSLYNDSLLDWNRLYNLLNHDSDLEKDRKDIKAVLLNRGRILSKLCRYDEALSDFNQGLKLFPQNVSLLCYRAEIYQHLGRYDEALNDLNDNIDQPKNTCQFYVTRAGIYKSLEKYPEAYQDLKMVLESKFDLTSEISYNSYTLGLCYRGSIYRIYKKYDKALADLNLVIQRDPNNALALCERSVVYKEQGQFDDAWKDIENMLLYC</sequence>
<evidence type="ECO:0000313" key="5">
    <source>
        <dbReference type="Proteomes" id="UP000789901"/>
    </source>
</evidence>
<dbReference type="SMART" id="SM00028">
    <property type="entry name" value="TPR"/>
    <property type="match status" value="8"/>
</dbReference>
<dbReference type="PROSITE" id="PS50005">
    <property type="entry name" value="TPR"/>
    <property type="match status" value="2"/>
</dbReference>
<dbReference type="PANTHER" id="PTHR44858">
    <property type="entry name" value="TETRATRICOPEPTIDE REPEAT PROTEIN 6"/>
    <property type="match status" value="1"/>
</dbReference>
<dbReference type="InterPro" id="IPR011990">
    <property type="entry name" value="TPR-like_helical_dom_sf"/>
</dbReference>
<gene>
    <name evidence="4" type="ORF">GMARGA_LOCUS14367</name>
</gene>
<dbReference type="Pfam" id="PF13181">
    <property type="entry name" value="TPR_8"/>
    <property type="match status" value="1"/>
</dbReference>
<protein>
    <submittedName>
        <fullName evidence="4">26076_t:CDS:1</fullName>
    </submittedName>
</protein>